<keyword evidence="7" id="KW-1185">Reference proteome</keyword>
<dbReference type="GO" id="GO:0003700">
    <property type="term" value="F:DNA-binding transcription factor activity"/>
    <property type="evidence" value="ECO:0007669"/>
    <property type="project" value="InterPro"/>
</dbReference>
<feature type="domain" description="HTH lysR-type" evidence="5">
    <location>
        <begin position="1"/>
        <end position="60"/>
    </location>
</feature>
<dbReference type="Pfam" id="PF00126">
    <property type="entry name" value="HTH_1"/>
    <property type="match status" value="1"/>
</dbReference>
<reference evidence="6" key="2">
    <citation type="submission" date="2020-09" db="EMBL/GenBank/DDBJ databases">
        <authorList>
            <person name="Sun Q."/>
            <person name="Zhou Y."/>
        </authorList>
    </citation>
    <scope>NUCLEOTIDE SEQUENCE</scope>
    <source>
        <strain evidence="6">CGMCC 1.7081</strain>
    </source>
</reference>
<dbReference type="GO" id="GO:0043565">
    <property type="term" value="F:sequence-specific DNA binding"/>
    <property type="evidence" value="ECO:0007669"/>
    <property type="project" value="TreeGrafter"/>
</dbReference>
<gene>
    <name evidence="6" type="primary">lysR</name>
    <name evidence="6" type="ORF">GCM10010961_31680</name>
</gene>
<dbReference type="SUPFAM" id="SSF53850">
    <property type="entry name" value="Periplasmic binding protein-like II"/>
    <property type="match status" value="1"/>
</dbReference>
<comment type="caution">
    <text evidence="6">The sequence shown here is derived from an EMBL/GenBank/DDBJ whole genome shotgun (WGS) entry which is preliminary data.</text>
</comment>
<accession>A0A8J3HAK9</accession>
<keyword evidence="4" id="KW-0804">Transcription</keyword>
<sequence>MALTQRTLEAFRAFVETGSVNGAADRLLRTPAQVSRLLSALEDELGFSVLTRHGRRLRLTREGKDFYAETERVMQAFDDAERRADQIRRGRKEHLRILVAPFISHAVINQSLAQVMERHPQMTAQIDARVRLDIDLWVGQETFDLGIAPLPIKAGAFEVEPFLELPMMVAMHPDHPLAAQKTVTFQDFIARPIVSTHARSLLGQHLESLCKQYGERLDVRIEARNGVIACQMAGLNLGCCLADPFVALSSGVESLVLRPFEPRGILSYGFLYPSWSSRTKIVTEVADEIRASTARLAATL</sequence>
<dbReference type="SUPFAM" id="SSF46785">
    <property type="entry name" value="Winged helix' DNA-binding domain"/>
    <property type="match status" value="1"/>
</dbReference>
<evidence type="ECO:0000256" key="1">
    <source>
        <dbReference type="ARBA" id="ARBA00009437"/>
    </source>
</evidence>
<reference evidence="6" key="1">
    <citation type="journal article" date="2014" name="Int. J. Syst. Evol. Microbiol.">
        <title>Complete genome sequence of Corynebacterium casei LMG S-19264T (=DSM 44701T), isolated from a smear-ripened cheese.</title>
        <authorList>
            <consortium name="US DOE Joint Genome Institute (JGI-PGF)"/>
            <person name="Walter F."/>
            <person name="Albersmeier A."/>
            <person name="Kalinowski J."/>
            <person name="Ruckert C."/>
        </authorList>
    </citation>
    <scope>NUCLEOTIDE SEQUENCE</scope>
    <source>
        <strain evidence="6">CGMCC 1.7081</strain>
    </source>
</reference>
<dbReference type="GO" id="GO:0010628">
    <property type="term" value="P:positive regulation of gene expression"/>
    <property type="evidence" value="ECO:0007669"/>
    <property type="project" value="TreeGrafter"/>
</dbReference>
<dbReference type="InterPro" id="IPR036388">
    <property type="entry name" value="WH-like_DNA-bd_sf"/>
</dbReference>
<dbReference type="Pfam" id="PF03466">
    <property type="entry name" value="LysR_substrate"/>
    <property type="match status" value="1"/>
</dbReference>
<dbReference type="PROSITE" id="PS50931">
    <property type="entry name" value="HTH_LYSR"/>
    <property type="match status" value="1"/>
</dbReference>
<evidence type="ECO:0000313" key="7">
    <source>
        <dbReference type="Proteomes" id="UP000611500"/>
    </source>
</evidence>
<dbReference type="Gene3D" id="1.10.10.10">
    <property type="entry name" value="Winged helix-like DNA-binding domain superfamily/Winged helix DNA-binding domain"/>
    <property type="match status" value="1"/>
</dbReference>
<dbReference type="Proteomes" id="UP000611500">
    <property type="component" value="Unassembled WGS sequence"/>
</dbReference>
<dbReference type="InterPro" id="IPR005119">
    <property type="entry name" value="LysR_subst-bd"/>
</dbReference>
<dbReference type="PANTHER" id="PTHR30427">
    <property type="entry name" value="TRANSCRIPTIONAL ACTIVATOR PROTEIN LYSR"/>
    <property type="match status" value="1"/>
</dbReference>
<proteinExistence type="inferred from homology"/>
<evidence type="ECO:0000256" key="3">
    <source>
        <dbReference type="ARBA" id="ARBA00023125"/>
    </source>
</evidence>
<dbReference type="InterPro" id="IPR036390">
    <property type="entry name" value="WH_DNA-bd_sf"/>
</dbReference>
<evidence type="ECO:0000256" key="2">
    <source>
        <dbReference type="ARBA" id="ARBA00023015"/>
    </source>
</evidence>
<keyword evidence="3" id="KW-0238">DNA-binding</keyword>
<dbReference type="EMBL" id="BNAP01000018">
    <property type="protein sequence ID" value="GHG97084.1"/>
    <property type="molecule type" value="Genomic_DNA"/>
</dbReference>
<organism evidence="6 7">
    <name type="scientific">Pseudodonghicola xiamenensis</name>
    <dbReference type="NCBI Taxonomy" id="337702"/>
    <lineage>
        <taxon>Bacteria</taxon>
        <taxon>Pseudomonadati</taxon>
        <taxon>Pseudomonadota</taxon>
        <taxon>Alphaproteobacteria</taxon>
        <taxon>Rhodobacterales</taxon>
        <taxon>Paracoccaceae</taxon>
        <taxon>Pseudodonghicola</taxon>
    </lineage>
</organism>
<evidence type="ECO:0000256" key="4">
    <source>
        <dbReference type="ARBA" id="ARBA00023163"/>
    </source>
</evidence>
<evidence type="ECO:0000259" key="5">
    <source>
        <dbReference type="PROSITE" id="PS50931"/>
    </source>
</evidence>
<comment type="similarity">
    <text evidence="1">Belongs to the LysR transcriptional regulatory family.</text>
</comment>
<dbReference type="PANTHER" id="PTHR30427:SF1">
    <property type="entry name" value="TRANSCRIPTIONAL ACTIVATOR PROTEIN LYSR"/>
    <property type="match status" value="1"/>
</dbReference>
<evidence type="ECO:0000313" key="6">
    <source>
        <dbReference type="EMBL" id="GHG97084.1"/>
    </source>
</evidence>
<keyword evidence="2" id="KW-0805">Transcription regulation</keyword>
<dbReference type="InterPro" id="IPR000847">
    <property type="entry name" value="LysR_HTH_N"/>
</dbReference>
<protein>
    <submittedName>
        <fullName evidence="6">LysR family transcriptional regulator</fullName>
    </submittedName>
</protein>
<name>A0A8J3HAK9_9RHOB</name>
<dbReference type="RefSeq" id="WP_028094506.1">
    <property type="nucleotide sequence ID" value="NZ_BNAP01000018.1"/>
</dbReference>
<dbReference type="AlphaFoldDB" id="A0A8J3HAK9"/>
<dbReference type="Gene3D" id="3.40.190.290">
    <property type="match status" value="1"/>
</dbReference>